<dbReference type="Proteomes" id="UP000193648">
    <property type="component" value="Unassembled WGS sequence"/>
</dbReference>
<dbReference type="AlphaFoldDB" id="A0A1Y2H0C8"/>
<keyword evidence="2" id="KW-0134">Cell wall</keyword>
<dbReference type="SUPFAM" id="SSF52025">
    <property type="entry name" value="PA domain"/>
    <property type="match status" value="1"/>
</dbReference>
<evidence type="ECO:0000256" key="9">
    <source>
        <dbReference type="PROSITE-ProRule" id="PRU01240"/>
    </source>
</evidence>
<dbReference type="PANTHER" id="PTHR43806:SF66">
    <property type="entry name" value="SERIN ENDOPEPTIDASE"/>
    <property type="match status" value="1"/>
</dbReference>
<dbReference type="Gene3D" id="2.60.40.1710">
    <property type="entry name" value="Subtilisin-like superfamily"/>
    <property type="match status" value="1"/>
</dbReference>
<evidence type="ECO:0000256" key="5">
    <source>
        <dbReference type="ARBA" id="ARBA00022729"/>
    </source>
</evidence>
<dbReference type="InParanoid" id="A0A1Y2H0C8"/>
<dbReference type="InterPro" id="IPR046450">
    <property type="entry name" value="PA_dom_sf"/>
</dbReference>
<feature type="active site" description="Charge relay system" evidence="8 9">
    <location>
        <position position="532"/>
    </location>
</feature>
<dbReference type="InterPro" id="IPR000209">
    <property type="entry name" value="Peptidase_S8/S53_dom"/>
</dbReference>
<dbReference type="RefSeq" id="XP_021885689.1">
    <property type="nucleotide sequence ID" value="XM_022021293.1"/>
</dbReference>
<keyword evidence="4 9" id="KW-0645">Protease</keyword>
<comment type="similarity">
    <text evidence="1 9 10">Belongs to the peptidase S8 family.</text>
</comment>
<keyword evidence="6 9" id="KW-0378">Hydrolase</keyword>
<sequence length="876" mass="93178">MKILNTIVSVLTAVTLVSAGTFHNFKASSSEPTKPTSSLAPTIARGYIIEYEDGIMHPSAYTSLNDHQIAYEIRNEYGIFNGAAISVLSNHDGNDLAAIPTIKNVWPIQLYSIPKTRPADINATDPAVTSYHSMTGVDIVHRKLKLTGRGVKVGVIDTGIDYKHPAFATHGSTKGCFGKNCRVAYGWDFVGDQYNGENKPTPGPDPMDCDGHGSHVAGIIGANALEIKTNPKPPQPFVGVAPEATLGAYRVFGCEGSSADDVILAAMERAYHDGMDLINLSLGGGSAFKSNPQAVLGDKLIAKGMAILAAAGNDGDQGIWMVSDAGLGDLSTSVASIDNIVGLYPYFTYAGNRYAYKPSDGYGKAISLPASATPVPIHYQNGTLTDGCDTDAYKGLDVKGKVVLLLGDFTRCKSSTRGAIAKEAGAAGVLIQSVPFGLVSIAGIPEFPMASIENKAGTELITAYKKNPQNKFTWGKEPATFRIEGGGRPSGFSSLGIDGDLRSKPDISAPGGNILSTFPLKKNGYEVLSGTSMATPYMAGAHALYIQAKKSEPRGDEVRKVFKNTATYVKNADTNTYTSAVKQGAGLVNVYNALTTVSSITPDHLDLLDTNHLQKTAQITLTNHGKKAETYTLSHVPADALNSYPNKNSFPLLEPLVEADYASVIFSTTTVKIPAGKSAKITIRFSEPSAGERSQFPLYSGYLVATPSSKGGVPVNVPYIGLKGDVSEVPIMDTDLGFPTLLALDAKTGNLTKVPDGGVYYFDLTETIPVILTRLGSHTPSGEIRVYDSENAFKGYLHTKAGTARDPRGRDLSQKEGKLVFGSWMWEGQVMGSKTSTKPTSLPSGVYKIVVASQRKLSKGAYPKDYEVFDLGNIKI</sequence>
<dbReference type="PRINTS" id="PR00723">
    <property type="entry name" value="SUBTILISIN"/>
</dbReference>
<dbReference type="STRING" id="64571.A0A1Y2H0C8"/>
<dbReference type="PANTHER" id="PTHR43806">
    <property type="entry name" value="PEPTIDASE S8"/>
    <property type="match status" value="1"/>
</dbReference>
<dbReference type="PROSITE" id="PS51892">
    <property type="entry name" value="SUBTILASE"/>
    <property type="match status" value="1"/>
</dbReference>
<dbReference type="InterPro" id="IPR010435">
    <property type="entry name" value="C5a/SBT2-like_Fn3"/>
</dbReference>
<dbReference type="InterPro" id="IPR015500">
    <property type="entry name" value="Peptidase_S8_subtilisin-rel"/>
</dbReference>
<dbReference type="SUPFAM" id="SSF52743">
    <property type="entry name" value="Subtilisin-like"/>
    <property type="match status" value="1"/>
</dbReference>
<accession>A0A1Y2H0C8</accession>
<dbReference type="InterPro" id="IPR003137">
    <property type="entry name" value="PA_domain"/>
</dbReference>
<comment type="caution">
    <text evidence="15">The sequence shown here is derived from an EMBL/GenBank/DDBJ whole genome shotgun (WGS) entry which is preliminary data.</text>
</comment>
<dbReference type="PROSITE" id="PS00137">
    <property type="entry name" value="SUBTILASE_HIS"/>
    <property type="match status" value="1"/>
</dbReference>
<dbReference type="EMBL" id="MCFF01000003">
    <property type="protein sequence ID" value="ORZ27986.1"/>
    <property type="molecule type" value="Genomic_DNA"/>
</dbReference>
<dbReference type="InterPro" id="IPR034187">
    <property type="entry name" value="Peptidases_S8_5"/>
</dbReference>
<proteinExistence type="inferred from homology"/>
<feature type="domain" description="PA" evidence="13">
    <location>
        <begin position="385"/>
        <end position="460"/>
    </location>
</feature>
<dbReference type="GO" id="GO:0005615">
    <property type="term" value="C:extracellular space"/>
    <property type="evidence" value="ECO:0007669"/>
    <property type="project" value="TreeGrafter"/>
</dbReference>
<dbReference type="PROSITE" id="PS00136">
    <property type="entry name" value="SUBTILASE_ASP"/>
    <property type="match status" value="1"/>
</dbReference>
<protein>
    <submittedName>
        <fullName evidence="15">Peptidase S8/S53 domain-containing protein</fullName>
    </submittedName>
</protein>
<evidence type="ECO:0000256" key="4">
    <source>
        <dbReference type="ARBA" id="ARBA00022670"/>
    </source>
</evidence>
<dbReference type="InterPro" id="IPR022398">
    <property type="entry name" value="Peptidase_S8_His-AS"/>
</dbReference>
<dbReference type="OrthoDB" id="10256524at2759"/>
<dbReference type="InterPro" id="IPR023827">
    <property type="entry name" value="Peptidase_S8_Asp-AS"/>
</dbReference>
<dbReference type="GO" id="GO:0004252">
    <property type="term" value="F:serine-type endopeptidase activity"/>
    <property type="evidence" value="ECO:0007669"/>
    <property type="project" value="UniProtKB-UniRule"/>
</dbReference>
<dbReference type="Gene3D" id="3.40.50.200">
    <property type="entry name" value="Peptidase S8/S53 domain"/>
    <property type="match status" value="1"/>
</dbReference>
<dbReference type="CDD" id="cd07489">
    <property type="entry name" value="Peptidases_S8_5"/>
    <property type="match status" value="1"/>
</dbReference>
<evidence type="ECO:0000256" key="2">
    <source>
        <dbReference type="ARBA" id="ARBA00022512"/>
    </source>
</evidence>
<organism evidence="15 16">
    <name type="scientific">Lobosporangium transversale</name>
    <dbReference type="NCBI Taxonomy" id="64571"/>
    <lineage>
        <taxon>Eukaryota</taxon>
        <taxon>Fungi</taxon>
        <taxon>Fungi incertae sedis</taxon>
        <taxon>Mucoromycota</taxon>
        <taxon>Mortierellomycotina</taxon>
        <taxon>Mortierellomycetes</taxon>
        <taxon>Mortierellales</taxon>
        <taxon>Mortierellaceae</taxon>
        <taxon>Lobosporangium</taxon>
    </lineage>
</organism>
<evidence type="ECO:0000259" key="12">
    <source>
        <dbReference type="Pfam" id="PF00082"/>
    </source>
</evidence>
<feature type="domain" description="C5a peptidase/Subtilisin-like protease SBT2-like Fn3-like" evidence="14">
    <location>
        <begin position="608"/>
        <end position="719"/>
    </location>
</feature>
<evidence type="ECO:0000256" key="1">
    <source>
        <dbReference type="ARBA" id="ARBA00011073"/>
    </source>
</evidence>
<feature type="domain" description="Peptidase S8/S53" evidence="12">
    <location>
        <begin position="148"/>
        <end position="571"/>
    </location>
</feature>
<dbReference type="Pfam" id="PF02225">
    <property type="entry name" value="PA"/>
    <property type="match status" value="1"/>
</dbReference>
<evidence type="ECO:0000259" key="13">
    <source>
        <dbReference type="Pfam" id="PF02225"/>
    </source>
</evidence>
<reference evidence="15 16" key="1">
    <citation type="submission" date="2016-07" db="EMBL/GenBank/DDBJ databases">
        <title>Pervasive Adenine N6-methylation of Active Genes in Fungi.</title>
        <authorList>
            <consortium name="DOE Joint Genome Institute"/>
            <person name="Mondo S.J."/>
            <person name="Dannebaum R.O."/>
            <person name="Kuo R.C."/>
            <person name="Labutti K."/>
            <person name="Haridas S."/>
            <person name="Kuo A."/>
            <person name="Salamov A."/>
            <person name="Ahrendt S.R."/>
            <person name="Lipzen A."/>
            <person name="Sullivan W."/>
            <person name="Andreopoulos W.B."/>
            <person name="Clum A."/>
            <person name="Lindquist E."/>
            <person name="Daum C."/>
            <person name="Ramamoorthy G.K."/>
            <person name="Gryganskyi A."/>
            <person name="Culley D."/>
            <person name="Magnuson J.K."/>
            <person name="James T.Y."/>
            <person name="O'Malley M.A."/>
            <person name="Stajich J.E."/>
            <person name="Spatafora J.W."/>
            <person name="Visel A."/>
            <person name="Grigoriev I.V."/>
        </authorList>
    </citation>
    <scope>NUCLEOTIDE SEQUENCE [LARGE SCALE GENOMIC DNA]</scope>
    <source>
        <strain evidence="15 16">NRRL 3116</strain>
    </source>
</reference>
<evidence type="ECO:0000256" key="6">
    <source>
        <dbReference type="ARBA" id="ARBA00022801"/>
    </source>
</evidence>
<evidence type="ECO:0000256" key="3">
    <source>
        <dbReference type="ARBA" id="ARBA00022525"/>
    </source>
</evidence>
<evidence type="ECO:0000259" key="14">
    <source>
        <dbReference type="Pfam" id="PF06280"/>
    </source>
</evidence>
<keyword evidence="3" id="KW-0964">Secreted</keyword>
<dbReference type="InterPro" id="IPR036852">
    <property type="entry name" value="Peptidase_S8/S53_dom_sf"/>
</dbReference>
<evidence type="ECO:0000313" key="16">
    <source>
        <dbReference type="Proteomes" id="UP000193648"/>
    </source>
</evidence>
<dbReference type="GeneID" id="33563137"/>
<dbReference type="Pfam" id="PF06280">
    <property type="entry name" value="fn3_5"/>
    <property type="match status" value="1"/>
</dbReference>
<keyword evidence="7 9" id="KW-0720">Serine protease</keyword>
<dbReference type="PROSITE" id="PS00138">
    <property type="entry name" value="SUBTILASE_SER"/>
    <property type="match status" value="1"/>
</dbReference>
<evidence type="ECO:0000256" key="7">
    <source>
        <dbReference type="ARBA" id="ARBA00022825"/>
    </source>
</evidence>
<dbReference type="Pfam" id="PF00082">
    <property type="entry name" value="Peptidase_S8"/>
    <property type="match status" value="1"/>
</dbReference>
<feature type="signal peptide" evidence="11">
    <location>
        <begin position="1"/>
        <end position="19"/>
    </location>
</feature>
<evidence type="ECO:0000256" key="10">
    <source>
        <dbReference type="RuleBase" id="RU003355"/>
    </source>
</evidence>
<feature type="active site" description="Charge relay system" evidence="8 9">
    <location>
        <position position="157"/>
    </location>
</feature>
<keyword evidence="5 11" id="KW-0732">Signal</keyword>
<feature type="active site" description="Charge relay system" evidence="8 9">
    <location>
        <position position="212"/>
    </location>
</feature>
<keyword evidence="16" id="KW-1185">Reference proteome</keyword>
<evidence type="ECO:0000256" key="8">
    <source>
        <dbReference type="PIRSR" id="PIRSR615500-1"/>
    </source>
</evidence>
<dbReference type="GO" id="GO:0016020">
    <property type="term" value="C:membrane"/>
    <property type="evidence" value="ECO:0007669"/>
    <property type="project" value="InterPro"/>
</dbReference>
<evidence type="ECO:0000313" key="15">
    <source>
        <dbReference type="EMBL" id="ORZ27986.1"/>
    </source>
</evidence>
<name>A0A1Y2H0C8_9FUNG</name>
<evidence type="ECO:0000256" key="11">
    <source>
        <dbReference type="SAM" id="SignalP"/>
    </source>
</evidence>
<gene>
    <name evidence="15" type="ORF">BCR41DRAFT_317744</name>
</gene>
<dbReference type="GO" id="GO:0006508">
    <property type="term" value="P:proteolysis"/>
    <property type="evidence" value="ECO:0007669"/>
    <property type="project" value="UniProtKB-KW"/>
</dbReference>
<dbReference type="InterPro" id="IPR050131">
    <property type="entry name" value="Peptidase_S8_subtilisin-like"/>
</dbReference>
<feature type="chain" id="PRO_5013028266" evidence="11">
    <location>
        <begin position="20"/>
        <end position="876"/>
    </location>
</feature>
<dbReference type="InterPro" id="IPR023828">
    <property type="entry name" value="Peptidase_S8_Ser-AS"/>
</dbReference>
<dbReference type="Gene3D" id="3.50.30.30">
    <property type="match status" value="1"/>
</dbReference>